<dbReference type="AlphaFoldDB" id="A0AAN6Q0Y2"/>
<organism evidence="1 2">
    <name type="scientific">Parathielavia hyrcaniae</name>
    <dbReference type="NCBI Taxonomy" id="113614"/>
    <lineage>
        <taxon>Eukaryota</taxon>
        <taxon>Fungi</taxon>
        <taxon>Dikarya</taxon>
        <taxon>Ascomycota</taxon>
        <taxon>Pezizomycotina</taxon>
        <taxon>Sordariomycetes</taxon>
        <taxon>Sordariomycetidae</taxon>
        <taxon>Sordariales</taxon>
        <taxon>Chaetomiaceae</taxon>
        <taxon>Parathielavia</taxon>
    </lineage>
</organism>
<sequence>MPEIIAQSLPDSSSSAAAVRPSKIHLSVKVVTEVCRSRCHQMMPGHALPGS</sequence>
<gene>
    <name evidence="1" type="ORF">N658DRAFT_495987</name>
</gene>
<dbReference type="EMBL" id="MU863634">
    <property type="protein sequence ID" value="KAK4101559.1"/>
    <property type="molecule type" value="Genomic_DNA"/>
</dbReference>
<evidence type="ECO:0000313" key="1">
    <source>
        <dbReference type="EMBL" id="KAK4101559.1"/>
    </source>
</evidence>
<evidence type="ECO:0000313" key="2">
    <source>
        <dbReference type="Proteomes" id="UP001305647"/>
    </source>
</evidence>
<reference evidence="1" key="2">
    <citation type="submission" date="2023-05" db="EMBL/GenBank/DDBJ databases">
        <authorList>
            <consortium name="Lawrence Berkeley National Laboratory"/>
            <person name="Steindorff A."/>
            <person name="Hensen N."/>
            <person name="Bonometti L."/>
            <person name="Westerberg I."/>
            <person name="Brannstrom I.O."/>
            <person name="Guillou S."/>
            <person name="Cros-Aarteil S."/>
            <person name="Calhoun S."/>
            <person name="Haridas S."/>
            <person name="Kuo A."/>
            <person name="Mondo S."/>
            <person name="Pangilinan J."/>
            <person name="Riley R."/>
            <person name="Labutti K."/>
            <person name="Andreopoulos B."/>
            <person name="Lipzen A."/>
            <person name="Chen C."/>
            <person name="Yanf M."/>
            <person name="Daum C."/>
            <person name="Ng V."/>
            <person name="Clum A."/>
            <person name="Ohm R."/>
            <person name="Martin F."/>
            <person name="Silar P."/>
            <person name="Natvig D."/>
            <person name="Lalanne C."/>
            <person name="Gautier V."/>
            <person name="Ament-Velasquez S.L."/>
            <person name="Kruys A."/>
            <person name="Hutchinson M.I."/>
            <person name="Powell A.J."/>
            <person name="Barry K."/>
            <person name="Miller A.N."/>
            <person name="Grigoriev I.V."/>
            <person name="Debuchy R."/>
            <person name="Gladieux P."/>
            <person name="Thoren M.H."/>
            <person name="Johannesson H."/>
        </authorList>
    </citation>
    <scope>NUCLEOTIDE SEQUENCE</scope>
    <source>
        <strain evidence="1">CBS 757.83</strain>
    </source>
</reference>
<comment type="caution">
    <text evidence="1">The sequence shown here is derived from an EMBL/GenBank/DDBJ whole genome shotgun (WGS) entry which is preliminary data.</text>
</comment>
<keyword evidence="2" id="KW-1185">Reference proteome</keyword>
<reference evidence="1" key="1">
    <citation type="journal article" date="2023" name="Mol. Phylogenet. Evol.">
        <title>Genome-scale phylogeny and comparative genomics of the fungal order Sordariales.</title>
        <authorList>
            <person name="Hensen N."/>
            <person name="Bonometti L."/>
            <person name="Westerberg I."/>
            <person name="Brannstrom I.O."/>
            <person name="Guillou S."/>
            <person name="Cros-Aarteil S."/>
            <person name="Calhoun S."/>
            <person name="Haridas S."/>
            <person name="Kuo A."/>
            <person name="Mondo S."/>
            <person name="Pangilinan J."/>
            <person name="Riley R."/>
            <person name="LaButti K."/>
            <person name="Andreopoulos B."/>
            <person name="Lipzen A."/>
            <person name="Chen C."/>
            <person name="Yan M."/>
            <person name="Daum C."/>
            <person name="Ng V."/>
            <person name="Clum A."/>
            <person name="Steindorff A."/>
            <person name="Ohm R.A."/>
            <person name="Martin F."/>
            <person name="Silar P."/>
            <person name="Natvig D.O."/>
            <person name="Lalanne C."/>
            <person name="Gautier V."/>
            <person name="Ament-Velasquez S.L."/>
            <person name="Kruys A."/>
            <person name="Hutchinson M.I."/>
            <person name="Powell A.J."/>
            <person name="Barry K."/>
            <person name="Miller A.N."/>
            <person name="Grigoriev I.V."/>
            <person name="Debuchy R."/>
            <person name="Gladieux P."/>
            <person name="Hiltunen Thoren M."/>
            <person name="Johannesson H."/>
        </authorList>
    </citation>
    <scope>NUCLEOTIDE SEQUENCE</scope>
    <source>
        <strain evidence="1">CBS 757.83</strain>
    </source>
</reference>
<name>A0AAN6Q0Y2_9PEZI</name>
<accession>A0AAN6Q0Y2</accession>
<dbReference type="Proteomes" id="UP001305647">
    <property type="component" value="Unassembled WGS sequence"/>
</dbReference>
<proteinExistence type="predicted"/>
<protein>
    <submittedName>
        <fullName evidence="1">Uncharacterized protein</fullName>
    </submittedName>
</protein>